<dbReference type="CDD" id="cd21150">
    <property type="entry name" value="PUA_NSun6-like"/>
    <property type="match status" value="1"/>
</dbReference>
<accession>A0A8T2JI98</accession>
<dbReference type="GO" id="GO:0008173">
    <property type="term" value="F:RNA methyltransferase activity"/>
    <property type="evidence" value="ECO:0007669"/>
    <property type="project" value="InterPro"/>
</dbReference>
<evidence type="ECO:0000313" key="8">
    <source>
        <dbReference type="EMBL" id="KAG8443234.1"/>
    </source>
</evidence>
<proteinExistence type="inferred from homology"/>
<dbReference type="OrthoDB" id="260824at2759"/>
<keyword evidence="3 6" id="KW-0808">Transferase</keyword>
<evidence type="ECO:0000256" key="2">
    <source>
        <dbReference type="ARBA" id="ARBA00022603"/>
    </source>
</evidence>
<evidence type="ECO:0000256" key="4">
    <source>
        <dbReference type="ARBA" id="ARBA00022691"/>
    </source>
</evidence>
<evidence type="ECO:0000313" key="9">
    <source>
        <dbReference type="Proteomes" id="UP000812440"/>
    </source>
</evidence>
<dbReference type="InterPro" id="IPR018314">
    <property type="entry name" value="RsmB/NOL1/NOP2-like_CS"/>
</dbReference>
<keyword evidence="2 6" id="KW-0489">Methyltransferase</keyword>
<dbReference type="Proteomes" id="UP000812440">
    <property type="component" value="Chromosome 6"/>
</dbReference>
<feature type="binding site" evidence="6">
    <location>
        <position position="267"/>
    </location>
    <ligand>
        <name>S-adenosyl-L-methionine</name>
        <dbReference type="ChEBI" id="CHEBI:59789"/>
    </ligand>
</feature>
<feature type="binding site" evidence="6">
    <location>
        <begin position="243"/>
        <end position="249"/>
    </location>
    <ligand>
        <name>S-adenosyl-L-methionine</name>
        <dbReference type="ChEBI" id="CHEBI:59789"/>
    </ligand>
</feature>
<dbReference type="Gene3D" id="3.40.50.150">
    <property type="entry name" value="Vaccinia Virus protein VP39"/>
    <property type="match status" value="1"/>
</dbReference>
<dbReference type="Pfam" id="PF01189">
    <property type="entry name" value="Methyltr_RsmB-F"/>
    <property type="match status" value="1"/>
</dbReference>
<dbReference type="PROSITE" id="PS51686">
    <property type="entry name" value="SAM_MT_RSMB_NOP"/>
    <property type="match status" value="1"/>
</dbReference>
<name>A0A8T2JI98_9PIPI</name>
<comment type="caution">
    <text evidence="8">The sequence shown here is derived from an EMBL/GenBank/DDBJ whole genome shotgun (WGS) entry which is preliminary data.</text>
</comment>
<dbReference type="CDD" id="cd02440">
    <property type="entry name" value="AdoMet_MTases"/>
    <property type="match status" value="1"/>
</dbReference>
<keyword evidence="4 6" id="KW-0949">S-adenosyl-L-methionine</keyword>
<feature type="active site" description="Nucleophile" evidence="6">
    <location>
        <position position="375"/>
    </location>
</feature>
<dbReference type="PROSITE" id="PS01153">
    <property type="entry name" value="NOL1_NOP2_SUN"/>
    <property type="match status" value="1"/>
</dbReference>
<dbReference type="InterPro" id="IPR049560">
    <property type="entry name" value="MeTrfase_RsmB-F_NOP2_cat"/>
</dbReference>
<protein>
    <recommendedName>
        <fullName evidence="7">SAM-dependent MTase RsmB/NOP-type domain-containing protein</fullName>
    </recommendedName>
</protein>
<dbReference type="InterPro" id="IPR023267">
    <property type="entry name" value="RCMT"/>
</dbReference>
<keyword evidence="5 6" id="KW-0694">RNA-binding</keyword>
<dbReference type="PANTHER" id="PTHR22807">
    <property type="entry name" value="NOP2 YEAST -RELATED NOL1/NOP2/FMU SUN DOMAIN-CONTAINING"/>
    <property type="match status" value="1"/>
</dbReference>
<reference evidence="8" key="1">
    <citation type="thesis" date="2020" institute="ProQuest LLC" country="789 East Eisenhower Parkway, Ann Arbor, MI, USA">
        <title>Comparative Genomics and Chromosome Evolution.</title>
        <authorList>
            <person name="Mudd A.B."/>
        </authorList>
    </citation>
    <scope>NUCLEOTIDE SEQUENCE</scope>
    <source>
        <strain evidence="8">Female2</strain>
        <tissue evidence="8">Blood</tissue>
    </source>
</reference>
<evidence type="ECO:0000256" key="6">
    <source>
        <dbReference type="PROSITE-ProRule" id="PRU01023"/>
    </source>
</evidence>
<evidence type="ECO:0000256" key="5">
    <source>
        <dbReference type="ARBA" id="ARBA00022884"/>
    </source>
</evidence>
<comment type="similarity">
    <text evidence="1 6">Belongs to the class I-like SAM-binding methyltransferase superfamily. RsmB/NOP family.</text>
</comment>
<evidence type="ECO:0000259" key="7">
    <source>
        <dbReference type="PROSITE" id="PS51686"/>
    </source>
</evidence>
<dbReference type="InterPro" id="IPR001678">
    <property type="entry name" value="MeTrfase_RsmB-F_NOP2_dom"/>
</dbReference>
<gene>
    <name evidence="8" type="ORF">GDO86_011876</name>
</gene>
<organism evidence="8 9">
    <name type="scientific">Hymenochirus boettgeri</name>
    <name type="common">Congo dwarf clawed frog</name>
    <dbReference type="NCBI Taxonomy" id="247094"/>
    <lineage>
        <taxon>Eukaryota</taxon>
        <taxon>Metazoa</taxon>
        <taxon>Chordata</taxon>
        <taxon>Craniata</taxon>
        <taxon>Vertebrata</taxon>
        <taxon>Euteleostomi</taxon>
        <taxon>Amphibia</taxon>
        <taxon>Batrachia</taxon>
        <taxon>Anura</taxon>
        <taxon>Pipoidea</taxon>
        <taxon>Pipidae</taxon>
        <taxon>Pipinae</taxon>
        <taxon>Hymenochirus</taxon>
    </lineage>
</organism>
<dbReference type="InterPro" id="IPR036974">
    <property type="entry name" value="PUA_sf"/>
</dbReference>
<feature type="domain" description="SAM-dependent MTase RsmB/NOP-type" evidence="7">
    <location>
        <begin position="142"/>
        <end position="467"/>
    </location>
</feature>
<dbReference type="PANTHER" id="PTHR22807:SF34">
    <property type="entry name" value="TRNA (CYTOSINE(72)-C(5))-METHYLTRANSFERASE NSUN6"/>
    <property type="match status" value="1"/>
</dbReference>
<feature type="binding site" evidence="6">
    <location>
        <position position="325"/>
    </location>
    <ligand>
        <name>S-adenosyl-L-methionine</name>
        <dbReference type="ChEBI" id="CHEBI:59789"/>
    </ligand>
</feature>
<dbReference type="EMBL" id="JAACNH010000005">
    <property type="protein sequence ID" value="KAG8443234.1"/>
    <property type="molecule type" value="Genomic_DNA"/>
</dbReference>
<dbReference type="InterPro" id="IPR015947">
    <property type="entry name" value="PUA-like_sf"/>
</dbReference>
<evidence type="ECO:0000256" key="3">
    <source>
        <dbReference type="ARBA" id="ARBA00022679"/>
    </source>
</evidence>
<sequence length="473" mass="52244">MAFFPKILLRTEIESYLHNVYTNKELVTAIGTSEAERQFENLLTHLVHPPSFTTVRVNTLLTSVEKAKSLLNEEIQKQFPSLSNIPIFQHSILHDLLLIPVIGPRRALKPHPIQVIVGAQCGNAVLRGAHVYSAGIVSASKWMKAGDDVSVYSDIEGKCRRGSKDFLESKVFVGNGISELSRKEIFCSSDPVKGKGIKMTEPVYLSPSFDNVLSEYIFLQNLPSAVVSHVLNPQPGERILDMCAAPGGKTTHIATLMKDQGEVIAMDKIASKVEKIKYNASLLKLKCIKAFCYNSTKAVLDRNSLTNQGDGPPFLSESFDRILLDAPCSGMGQRPNMVCPFTLKELTSYQPLQRKLISAAVDLLRPGGTLVYSTCTITLLENEEQVFWALETFPCLELQPQEPHLGGTGMKGAGLSTDQLKLLQRFDPSQAELRDVDVNNLSSIENEMISLGNKDTIGFFIARFLKKKEPGSF</sequence>
<dbReference type="InterPro" id="IPR029063">
    <property type="entry name" value="SAM-dependent_MTases_sf"/>
</dbReference>
<dbReference type="GO" id="GO:0001510">
    <property type="term" value="P:RNA methylation"/>
    <property type="evidence" value="ECO:0007669"/>
    <property type="project" value="InterPro"/>
</dbReference>
<keyword evidence="9" id="KW-1185">Reference proteome</keyword>
<comment type="caution">
    <text evidence="6">Lacks conserved residue(s) required for the propagation of feature annotation.</text>
</comment>
<evidence type="ECO:0000256" key="1">
    <source>
        <dbReference type="ARBA" id="ARBA00007494"/>
    </source>
</evidence>
<dbReference type="GO" id="GO:0003723">
    <property type="term" value="F:RNA binding"/>
    <property type="evidence" value="ECO:0007669"/>
    <property type="project" value="UniProtKB-UniRule"/>
</dbReference>
<dbReference type="SUPFAM" id="SSF88697">
    <property type="entry name" value="PUA domain-like"/>
    <property type="match status" value="1"/>
</dbReference>
<dbReference type="SUPFAM" id="SSF53335">
    <property type="entry name" value="S-adenosyl-L-methionine-dependent methyltransferases"/>
    <property type="match status" value="1"/>
</dbReference>
<dbReference type="AlphaFoldDB" id="A0A8T2JI98"/>
<dbReference type="Gene3D" id="2.30.130.10">
    <property type="entry name" value="PUA domain"/>
    <property type="match status" value="1"/>
</dbReference>
<dbReference type="PROSITE" id="PS50890">
    <property type="entry name" value="PUA"/>
    <property type="match status" value="1"/>
</dbReference>
<dbReference type="PRINTS" id="PR02008">
    <property type="entry name" value="RCMTFAMILY"/>
</dbReference>